<dbReference type="EMBL" id="VYZN01000009">
    <property type="protein sequence ID" value="KAE9543045.1"/>
    <property type="molecule type" value="Genomic_DNA"/>
</dbReference>
<evidence type="ECO:0000313" key="3">
    <source>
        <dbReference type="Proteomes" id="UP000475862"/>
    </source>
</evidence>
<keyword evidence="1" id="KW-0472">Membrane</keyword>
<proteinExistence type="predicted"/>
<keyword evidence="1" id="KW-0812">Transmembrane</keyword>
<dbReference type="AlphaFoldDB" id="A0A6G0U1S3"/>
<sequence length="186" mass="22872">MNKFNVFHCTRAITRRPTSKAWYDYYLGIVKTFYVTFFKWCYVPSRINAFYRLTHRIRFINCFVVLLISLIYLLYHILYTYRVLLSYLQVYKCYLSVNKNEVHNLKKILDYISQVDKIACDNTAFFFYIYILFYFFNFKFFLLYSLNINNLTFQLLKYANDIIESYKKSYYISYTQYLNKLIKMAL</sequence>
<feature type="transmembrane region" description="Helical" evidence="1">
    <location>
        <begin position="57"/>
        <end position="78"/>
    </location>
</feature>
<feature type="transmembrane region" description="Helical" evidence="1">
    <location>
        <begin position="25"/>
        <end position="45"/>
    </location>
</feature>
<feature type="transmembrane region" description="Helical" evidence="1">
    <location>
        <begin position="125"/>
        <end position="146"/>
    </location>
</feature>
<evidence type="ECO:0000256" key="1">
    <source>
        <dbReference type="SAM" id="Phobius"/>
    </source>
</evidence>
<evidence type="ECO:0000313" key="2">
    <source>
        <dbReference type="EMBL" id="KAE9543045.1"/>
    </source>
</evidence>
<keyword evidence="3" id="KW-1185">Reference proteome</keyword>
<gene>
    <name evidence="2" type="ORF">AGLY_002956</name>
</gene>
<comment type="caution">
    <text evidence="2">The sequence shown here is derived from an EMBL/GenBank/DDBJ whole genome shotgun (WGS) entry which is preliminary data.</text>
</comment>
<dbReference type="Proteomes" id="UP000475862">
    <property type="component" value="Unassembled WGS sequence"/>
</dbReference>
<name>A0A6G0U1S3_APHGL</name>
<protein>
    <submittedName>
        <fullName evidence="2">Uncharacterized protein</fullName>
    </submittedName>
</protein>
<organism evidence="2 3">
    <name type="scientific">Aphis glycines</name>
    <name type="common">Soybean aphid</name>
    <dbReference type="NCBI Taxonomy" id="307491"/>
    <lineage>
        <taxon>Eukaryota</taxon>
        <taxon>Metazoa</taxon>
        <taxon>Ecdysozoa</taxon>
        <taxon>Arthropoda</taxon>
        <taxon>Hexapoda</taxon>
        <taxon>Insecta</taxon>
        <taxon>Pterygota</taxon>
        <taxon>Neoptera</taxon>
        <taxon>Paraneoptera</taxon>
        <taxon>Hemiptera</taxon>
        <taxon>Sternorrhyncha</taxon>
        <taxon>Aphidomorpha</taxon>
        <taxon>Aphidoidea</taxon>
        <taxon>Aphididae</taxon>
        <taxon>Aphidini</taxon>
        <taxon>Aphis</taxon>
        <taxon>Aphis</taxon>
    </lineage>
</organism>
<keyword evidence="1" id="KW-1133">Transmembrane helix</keyword>
<accession>A0A6G0U1S3</accession>
<reference evidence="2 3" key="1">
    <citation type="submission" date="2019-08" db="EMBL/GenBank/DDBJ databases">
        <title>The genome of the soybean aphid Biotype 1, its phylome, world population structure and adaptation to the North American continent.</title>
        <authorList>
            <person name="Giordano R."/>
            <person name="Donthu R.K."/>
            <person name="Hernandez A.G."/>
            <person name="Wright C.L."/>
            <person name="Zimin A.V."/>
        </authorList>
    </citation>
    <scope>NUCLEOTIDE SEQUENCE [LARGE SCALE GENOMIC DNA]</scope>
    <source>
        <tissue evidence="2">Whole aphids</tissue>
    </source>
</reference>